<sequence length="233" mass="25319">MFLDHFSAFANYQPVEFVADLPSSFEGAVPRNTHRPRAGGLLPHTVIETEAGFVQARDLKSGDMVFTFDGGSQKVIAVKHSVPRLTPMMHVPAGALGNERAMDLPADQMIALDEATADRLFDVPVVLAKLVSLAGYNGITPAMPQRLARIHITFEEEELIWGEGGMLMHVADTDAEDSAFWTLSLSESRALVASSQDRVLPQPSEIVRNAQESSVLPAWLQQLKIATPFGLAA</sequence>
<evidence type="ECO:0000313" key="2">
    <source>
        <dbReference type="EMBL" id="MQQ07500.1"/>
    </source>
</evidence>
<gene>
    <name evidence="2" type="ORF">GFB49_03455</name>
</gene>
<organism evidence="2 3">
    <name type="scientific">Tritonibacter litoralis</name>
    <dbReference type="NCBI Taxonomy" id="2662264"/>
    <lineage>
        <taxon>Bacteria</taxon>
        <taxon>Pseudomonadati</taxon>
        <taxon>Pseudomonadota</taxon>
        <taxon>Alphaproteobacteria</taxon>
        <taxon>Rhodobacterales</taxon>
        <taxon>Paracoccaceae</taxon>
        <taxon>Tritonibacter</taxon>
    </lineage>
</organism>
<dbReference type="RefSeq" id="WP_153214375.1">
    <property type="nucleotide sequence ID" value="NZ_WIBF01000001.1"/>
</dbReference>
<protein>
    <recommendedName>
        <fullName evidence="1">Hedgehog/Intein (Hint) domain-containing protein</fullName>
    </recommendedName>
</protein>
<dbReference type="AlphaFoldDB" id="A0A843Y8G6"/>
<dbReference type="Proteomes" id="UP000444174">
    <property type="component" value="Unassembled WGS sequence"/>
</dbReference>
<accession>A0A843Y8G6</accession>
<keyword evidence="3" id="KW-1185">Reference proteome</keyword>
<feature type="domain" description="Hedgehog/Intein (Hint)" evidence="1">
    <location>
        <begin position="42"/>
        <end position="164"/>
    </location>
</feature>
<evidence type="ECO:0000259" key="1">
    <source>
        <dbReference type="Pfam" id="PF13403"/>
    </source>
</evidence>
<dbReference type="Pfam" id="PF13403">
    <property type="entry name" value="Hint_2"/>
    <property type="match status" value="1"/>
</dbReference>
<evidence type="ECO:0000313" key="3">
    <source>
        <dbReference type="Proteomes" id="UP000444174"/>
    </source>
</evidence>
<name>A0A843Y8G6_9RHOB</name>
<dbReference type="InterPro" id="IPR028992">
    <property type="entry name" value="Hedgehog/Intein_dom"/>
</dbReference>
<dbReference type="EMBL" id="WIBF01000001">
    <property type="protein sequence ID" value="MQQ07500.1"/>
    <property type="molecule type" value="Genomic_DNA"/>
</dbReference>
<reference evidence="2 3" key="1">
    <citation type="submission" date="2019-10" db="EMBL/GenBank/DDBJ databases">
        <title>Epibacterium sp. nov., isolated from seawater.</title>
        <authorList>
            <person name="Zhang X."/>
            <person name="Li N."/>
        </authorList>
    </citation>
    <scope>NUCLEOTIDE SEQUENCE [LARGE SCALE GENOMIC DNA]</scope>
    <source>
        <strain evidence="2 3">SM1979</strain>
    </source>
</reference>
<proteinExistence type="predicted"/>
<comment type="caution">
    <text evidence="2">The sequence shown here is derived from an EMBL/GenBank/DDBJ whole genome shotgun (WGS) entry which is preliminary data.</text>
</comment>